<dbReference type="PRINTS" id="PR00114">
    <property type="entry name" value="STPHPHTASE"/>
</dbReference>
<sequence>MGEPAAALSIELPEKSADLTQWAAETARRLDAATRCPPETLPQVLSAETCCQLLERCQKVLHLEPTLLEVTPPAEGQVVVVGDTHGQFHDVCRMLELVGSPSTSNIIVFNGDFVDRGAWGLETLLLLVAWKLALPRHFFLLRGNHESATCTMCYGFKGELVAKYGKSHWRPVYAACKRLFSSLPVSAKVGQHTLVLHGGLFRRQPQRGVGKNKRKRAHPLLYGLDDVTLGTLEDLARATKGGMDPNGLGTSRLASDVLWSDPVGDPGFSPNLTRGVGMCFGPDVTERFLTENGLRLVLRSHEGPDAREGREDMQPMSAGYTLDHDTPAGKLMTVFSAPDYPQFIAEETDRYNNLAAVAVLTAPNWDTPAMRQYAAAHPRPEARPYYDLWVPDSDEEFEPAASDASGMTDVERPNASLVSTASEAGTVQQEGDAEQQQQQEGHSAEQQQAVPGIGTREKADSLLAGSAAAADVEATAAATAATAAAAAAAAAAQEMSNRSEETAVADLGDGVSCALVQPVQLPAAFAAKASQHAHKQQHQRSPKRTRGAAAAGSTVAAA</sequence>
<dbReference type="InterPro" id="IPR051134">
    <property type="entry name" value="PPP_phosphatase"/>
</dbReference>
<reference evidence="7" key="2">
    <citation type="submission" date="2020-11" db="EMBL/GenBank/DDBJ databases">
        <authorList>
            <person name="Cecchin M."/>
            <person name="Marcolungo L."/>
            <person name="Rossato M."/>
            <person name="Girolomoni L."/>
            <person name="Cosentino E."/>
            <person name="Cuine S."/>
            <person name="Li-Beisson Y."/>
            <person name="Delledonne M."/>
            <person name="Ballottari M."/>
        </authorList>
    </citation>
    <scope>NUCLEOTIDE SEQUENCE</scope>
    <source>
        <strain evidence="7">211/11P</strain>
        <tissue evidence="7">Whole cell</tissue>
    </source>
</reference>
<keyword evidence="2" id="KW-0479">Metal-binding</keyword>
<dbReference type="PROSITE" id="PS00125">
    <property type="entry name" value="SER_THR_PHOSPHATASE"/>
    <property type="match status" value="1"/>
</dbReference>
<evidence type="ECO:0000313" key="8">
    <source>
        <dbReference type="Proteomes" id="UP001055712"/>
    </source>
</evidence>
<proteinExistence type="inferred from homology"/>
<evidence type="ECO:0000259" key="6">
    <source>
        <dbReference type="PROSITE" id="PS00125"/>
    </source>
</evidence>
<evidence type="ECO:0000256" key="2">
    <source>
        <dbReference type="ARBA" id="ARBA00022723"/>
    </source>
</evidence>
<evidence type="ECO:0000256" key="1">
    <source>
        <dbReference type="ARBA" id="ARBA00001936"/>
    </source>
</evidence>
<feature type="compositionally biased region" description="Low complexity" evidence="5">
    <location>
        <begin position="547"/>
        <end position="558"/>
    </location>
</feature>
<comment type="caution">
    <text evidence="7">The sequence shown here is derived from an EMBL/GenBank/DDBJ whole genome shotgun (WGS) entry which is preliminary data.</text>
</comment>
<dbReference type="Proteomes" id="UP001055712">
    <property type="component" value="Unassembled WGS sequence"/>
</dbReference>
<dbReference type="EMBL" id="SIDB01000009">
    <property type="protein sequence ID" value="KAI3428779.1"/>
    <property type="molecule type" value="Genomic_DNA"/>
</dbReference>
<accession>A0A9D4TLQ6</accession>
<feature type="compositionally biased region" description="Low complexity" evidence="5">
    <location>
        <begin position="428"/>
        <end position="449"/>
    </location>
</feature>
<feature type="region of interest" description="Disordered" evidence="5">
    <location>
        <begin position="419"/>
        <end position="451"/>
    </location>
</feature>
<dbReference type="InterPro" id="IPR006186">
    <property type="entry name" value="Ser/Thr-sp_prot-phosphatase"/>
</dbReference>
<dbReference type="Pfam" id="PF00149">
    <property type="entry name" value="Metallophos"/>
    <property type="match status" value="1"/>
</dbReference>
<comment type="catalytic activity">
    <reaction evidence="4">
        <text>O-phospho-L-threonyl-[protein] + H2O = L-threonyl-[protein] + phosphate</text>
        <dbReference type="Rhea" id="RHEA:47004"/>
        <dbReference type="Rhea" id="RHEA-COMP:11060"/>
        <dbReference type="Rhea" id="RHEA-COMP:11605"/>
        <dbReference type="ChEBI" id="CHEBI:15377"/>
        <dbReference type="ChEBI" id="CHEBI:30013"/>
        <dbReference type="ChEBI" id="CHEBI:43474"/>
        <dbReference type="ChEBI" id="CHEBI:61977"/>
        <dbReference type="EC" id="3.1.3.16"/>
    </reaction>
</comment>
<gene>
    <name evidence="7" type="ORF">D9Q98_007600</name>
</gene>
<dbReference type="AlphaFoldDB" id="A0A9D4TLQ6"/>
<dbReference type="PANTHER" id="PTHR45668">
    <property type="entry name" value="SERINE/THREONINE-PROTEIN PHOSPHATASE 5-RELATED"/>
    <property type="match status" value="1"/>
</dbReference>
<reference evidence="7" key="1">
    <citation type="journal article" date="2019" name="Plant J.">
        <title>Chlorella vulgaris genome assembly and annotation reveals the molecular basis for metabolic acclimation to high light conditions.</title>
        <authorList>
            <person name="Cecchin M."/>
            <person name="Marcolungo L."/>
            <person name="Rossato M."/>
            <person name="Girolomoni L."/>
            <person name="Cosentino E."/>
            <person name="Cuine S."/>
            <person name="Li-Beisson Y."/>
            <person name="Delledonne M."/>
            <person name="Ballottari M."/>
        </authorList>
    </citation>
    <scope>NUCLEOTIDE SEQUENCE</scope>
    <source>
        <strain evidence="7">211/11P</strain>
    </source>
</reference>
<dbReference type="GO" id="GO:0046872">
    <property type="term" value="F:metal ion binding"/>
    <property type="evidence" value="ECO:0007669"/>
    <property type="project" value="UniProtKB-KW"/>
</dbReference>
<keyword evidence="4" id="KW-0378">Hydrolase</keyword>
<feature type="region of interest" description="Disordered" evidence="5">
    <location>
        <begin position="526"/>
        <end position="558"/>
    </location>
</feature>
<dbReference type="InterPro" id="IPR029052">
    <property type="entry name" value="Metallo-depent_PP-like"/>
</dbReference>
<feature type="compositionally biased region" description="Basic residues" evidence="5">
    <location>
        <begin position="531"/>
        <end position="546"/>
    </location>
</feature>
<evidence type="ECO:0000256" key="3">
    <source>
        <dbReference type="ARBA" id="ARBA00023211"/>
    </source>
</evidence>
<keyword evidence="8" id="KW-1185">Reference proteome</keyword>
<dbReference type="EC" id="3.1.3.16" evidence="4"/>
<dbReference type="SUPFAM" id="SSF56300">
    <property type="entry name" value="Metallo-dependent phosphatases"/>
    <property type="match status" value="1"/>
</dbReference>
<evidence type="ECO:0000256" key="4">
    <source>
        <dbReference type="RuleBase" id="RU004273"/>
    </source>
</evidence>
<dbReference type="OrthoDB" id="445564at2759"/>
<name>A0A9D4TLQ6_CHLVU</name>
<dbReference type="InterPro" id="IPR004843">
    <property type="entry name" value="Calcineurin-like_PHP"/>
</dbReference>
<evidence type="ECO:0000256" key="5">
    <source>
        <dbReference type="SAM" id="MobiDB-lite"/>
    </source>
</evidence>
<dbReference type="PANTHER" id="PTHR45668:SF9">
    <property type="entry name" value="SERINE_THREONINE-PROTEIN PHOSPHATASE 7"/>
    <property type="match status" value="1"/>
</dbReference>
<comment type="similarity">
    <text evidence="4">Belongs to the PPP phosphatase family.</text>
</comment>
<comment type="cofactor">
    <cofactor evidence="1">
        <name>Mn(2+)</name>
        <dbReference type="ChEBI" id="CHEBI:29035"/>
    </cofactor>
</comment>
<dbReference type="GO" id="GO:0004722">
    <property type="term" value="F:protein serine/threonine phosphatase activity"/>
    <property type="evidence" value="ECO:0007669"/>
    <property type="project" value="UniProtKB-EC"/>
</dbReference>
<keyword evidence="3" id="KW-0464">Manganese</keyword>
<dbReference type="Gene3D" id="3.60.21.10">
    <property type="match status" value="1"/>
</dbReference>
<organism evidence="7 8">
    <name type="scientific">Chlorella vulgaris</name>
    <name type="common">Green alga</name>
    <dbReference type="NCBI Taxonomy" id="3077"/>
    <lineage>
        <taxon>Eukaryota</taxon>
        <taxon>Viridiplantae</taxon>
        <taxon>Chlorophyta</taxon>
        <taxon>core chlorophytes</taxon>
        <taxon>Trebouxiophyceae</taxon>
        <taxon>Chlorellales</taxon>
        <taxon>Chlorellaceae</taxon>
        <taxon>Chlorella clade</taxon>
        <taxon>Chlorella</taxon>
    </lineage>
</organism>
<protein>
    <recommendedName>
        <fullName evidence="4">Serine/threonine-protein phosphatase</fullName>
        <ecNumber evidence="4">3.1.3.16</ecNumber>
    </recommendedName>
</protein>
<feature type="domain" description="Serine/threonine specific protein phosphatases" evidence="6">
    <location>
        <begin position="141"/>
        <end position="146"/>
    </location>
</feature>
<dbReference type="SMART" id="SM00156">
    <property type="entry name" value="PP2Ac"/>
    <property type="match status" value="1"/>
</dbReference>
<evidence type="ECO:0000313" key="7">
    <source>
        <dbReference type="EMBL" id="KAI3428779.1"/>
    </source>
</evidence>